<feature type="binding site" evidence="7">
    <location>
        <position position="140"/>
    </location>
    <ligand>
        <name>Zn(2+)</name>
        <dbReference type="ChEBI" id="CHEBI:29105"/>
    </ligand>
</feature>
<dbReference type="Gene3D" id="3.30.1490.190">
    <property type="match status" value="1"/>
</dbReference>
<dbReference type="OrthoDB" id="8659436at2"/>
<reference evidence="8 9" key="2">
    <citation type="journal article" date="2014" name="Genome Announc.">
        <title>Complete Genome Sequence of the Subsurface, Mesophilic Sulfate-Reducing Bacterium Desulfovibrio aespoeensis Aspo-2.</title>
        <authorList>
            <person name="Pedersen K."/>
            <person name="Bengtsson A."/>
            <person name="Edlund J."/>
            <person name="Rabe L."/>
            <person name="Hazen T."/>
            <person name="Chakraborty R."/>
            <person name="Goodwin L."/>
            <person name="Shapiro N."/>
        </authorList>
    </citation>
    <scope>NUCLEOTIDE SEQUENCE [LARGE SCALE GENOMIC DNA]</scope>
    <source>
        <strain evidence="9">ATCC 700646 / DSM 10631 / Aspo-2</strain>
    </source>
</reference>
<dbReference type="Proteomes" id="UP000002191">
    <property type="component" value="Chromosome"/>
</dbReference>
<dbReference type="PANTHER" id="PTHR33202">
    <property type="entry name" value="ZINC UPTAKE REGULATION PROTEIN"/>
    <property type="match status" value="1"/>
</dbReference>
<dbReference type="RefSeq" id="WP_013513962.1">
    <property type="nucleotide sequence ID" value="NC_014844.1"/>
</dbReference>
<keyword evidence="3 7" id="KW-0862">Zinc</keyword>
<name>E6VSP6_PSEA9</name>
<feature type="binding site" evidence="7">
    <location>
        <position position="143"/>
    </location>
    <ligand>
        <name>Zn(2+)</name>
        <dbReference type="ChEBI" id="CHEBI:29105"/>
    </ligand>
</feature>
<dbReference type="InterPro" id="IPR036390">
    <property type="entry name" value="WH_DNA-bd_sf"/>
</dbReference>
<dbReference type="HOGENOM" id="CLU_096072_6_0_7"/>
<keyword evidence="6" id="KW-0804">Transcription</keyword>
<sequence length="151" mass="16540">MHTPDAHAAARSFLAQTGLEPTLNRILVLSTVAGSHHPLTAREVYERVLAEHRLNRVTVYRILDLLAENGAVNRINSTERAVRYCARGGRWPNGHSHFHCTQCGEVQCVDNDTLHFDQKALGNALPMRISSVDLRLDGVCSVCSGKAAKSG</sequence>
<dbReference type="Gene3D" id="1.10.10.10">
    <property type="entry name" value="Winged helix-like DNA-binding domain superfamily/Winged helix DNA-binding domain"/>
    <property type="match status" value="1"/>
</dbReference>
<evidence type="ECO:0000256" key="6">
    <source>
        <dbReference type="ARBA" id="ARBA00023163"/>
    </source>
</evidence>
<feature type="binding site" evidence="7">
    <location>
        <position position="103"/>
    </location>
    <ligand>
        <name>Zn(2+)</name>
        <dbReference type="ChEBI" id="CHEBI:29105"/>
    </ligand>
</feature>
<dbReference type="InterPro" id="IPR036388">
    <property type="entry name" value="WH-like_DNA-bd_sf"/>
</dbReference>
<dbReference type="PANTHER" id="PTHR33202:SF7">
    <property type="entry name" value="FERRIC UPTAKE REGULATION PROTEIN"/>
    <property type="match status" value="1"/>
</dbReference>
<dbReference type="InterPro" id="IPR043135">
    <property type="entry name" value="Fur_C"/>
</dbReference>
<dbReference type="AlphaFoldDB" id="E6VSP6"/>
<dbReference type="GO" id="GO:0008270">
    <property type="term" value="F:zinc ion binding"/>
    <property type="evidence" value="ECO:0007669"/>
    <property type="project" value="TreeGrafter"/>
</dbReference>
<evidence type="ECO:0000313" key="8">
    <source>
        <dbReference type="EMBL" id="ADU62031.1"/>
    </source>
</evidence>
<evidence type="ECO:0000256" key="2">
    <source>
        <dbReference type="ARBA" id="ARBA00022491"/>
    </source>
</evidence>
<evidence type="ECO:0000256" key="3">
    <source>
        <dbReference type="ARBA" id="ARBA00022833"/>
    </source>
</evidence>
<evidence type="ECO:0000256" key="5">
    <source>
        <dbReference type="ARBA" id="ARBA00023125"/>
    </source>
</evidence>
<evidence type="ECO:0000256" key="7">
    <source>
        <dbReference type="PIRSR" id="PIRSR602481-1"/>
    </source>
</evidence>
<dbReference type="KEGG" id="das:Daes_1015"/>
<dbReference type="GO" id="GO:0003700">
    <property type="term" value="F:DNA-binding transcription factor activity"/>
    <property type="evidence" value="ECO:0007669"/>
    <property type="project" value="InterPro"/>
</dbReference>
<dbReference type="GO" id="GO:0000976">
    <property type="term" value="F:transcription cis-regulatory region binding"/>
    <property type="evidence" value="ECO:0007669"/>
    <property type="project" value="TreeGrafter"/>
</dbReference>
<comment type="similarity">
    <text evidence="1">Belongs to the Fur family.</text>
</comment>
<comment type="cofactor">
    <cofactor evidence="7">
        <name>Zn(2+)</name>
        <dbReference type="ChEBI" id="CHEBI:29105"/>
    </cofactor>
    <text evidence="7">Binds 1 zinc ion per subunit.</text>
</comment>
<evidence type="ECO:0000256" key="4">
    <source>
        <dbReference type="ARBA" id="ARBA00023015"/>
    </source>
</evidence>
<proteinExistence type="inferred from homology"/>
<dbReference type="STRING" id="643562.Daes_1015"/>
<keyword evidence="7" id="KW-0479">Metal-binding</keyword>
<keyword evidence="5" id="KW-0238">DNA-binding</keyword>
<gene>
    <name evidence="8" type="ordered locus">Daes_1015</name>
</gene>
<keyword evidence="9" id="KW-1185">Reference proteome</keyword>
<evidence type="ECO:0000256" key="1">
    <source>
        <dbReference type="ARBA" id="ARBA00007957"/>
    </source>
</evidence>
<dbReference type="GO" id="GO:0045892">
    <property type="term" value="P:negative regulation of DNA-templated transcription"/>
    <property type="evidence" value="ECO:0007669"/>
    <property type="project" value="TreeGrafter"/>
</dbReference>
<feature type="binding site" evidence="7">
    <location>
        <position position="100"/>
    </location>
    <ligand>
        <name>Zn(2+)</name>
        <dbReference type="ChEBI" id="CHEBI:29105"/>
    </ligand>
</feature>
<accession>E6VSP6</accession>
<keyword evidence="4" id="KW-0805">Transcription regulation</keyword>
<dbReference type="SUPFAM" id="SSF46785">
    <property type="entry name" value="Winged helix' DNA-binding domain"/>
    <property type="match status" value="1"/>
</dbReference>
<dbReference type="CDD" id="cd07153">
    <property type="entry name" value="Fur_like"/>
    <property type="match status" value="1"/>
</dbReference>
<dbReference type="Pfam" id="PF01475">
    <property type="entry name" value="FUR"/>
    <property type="match status" value="1"/>
</dbReference>
<evidence type="ECO:0000313" key="9">
    <source>
        <dbReference type="Proteomes" id="UP000002191"/>
    </source>
</evidence>
<reference evidence="9" key="1">
    <citation type="submission" date="2010-12" db="EMBL/GenBank/DDBJ databases">
        <title>Complete sequence of Desulfovibrio aespoeensis Aspo-2.</title>
        <authorList>
            <consortium name="US DOE Joint Genome Institute"/>
            <person name="Lucas S."/>
            <person name="Copeland A."/>
            <person name="Lapidus A."/>
            <person name="Cheng J.-F."/>
            <person name="Goodwin L."/>
            <person name="Pitluck S."/>
            <person name="Chertkov O."/>
            <person name="Misra M."/>
            <person name="Detter J.C."/>
            <person name="Han C."/>
            <person name="Tapia R."/>
            <person name="Land M."/>
            <person name="Hauser L."/>
            <person name="Kyrpides N."/>
            <person name="Ivanova N."/>
            <person name="Ovchinnikova G."/>
            <person name="Pedersen K."/>
            <person name="Jagevall S."/>
            <person name="Hazen T."/>
            <person name="Woyke T."/>
        </authorList>
    </citation>
    <scope>NUCLEOTIDE SEQUENCE [LARGE SCALE GENOMIC DNA]</scope>
    <source>
        <strain evidence="9">ATCC 700646 / DSM 10631 / Aspo-2</strain>
    </source>
</reference>
<organism evidence="8 9">
    <name type="scientific">Pseudodesulfovibrio aespoeensis (strain ATCC 700646 / DSM 10631 / Aspo-2)</name>
    <name type="common">Desulfovibrio aespoeensis</name>
    <dbReference type="NCBI Taxonomy" id="643562"/>
    <lineage>
        <taxon>Bacteria</taxon>
        <taxon>Pseudomonadati</taxon>
        <taxon>Thermodesulfobacteriota</taxon>
        <taxon>Desulfovibrionia</taxon>
        <taxon>Desulfovibrionales</taxon>
        <taxon>Desulfovibrionaceae</taxon>
    </lineage>
</organism>
<dbReference type="GO" id="GO:1900376">
    <property type="term" value="P:regulation of secondary metabolite biosynthetic process"/>
    <property type="evidence" value="ECO:0007669"/>
    <property type="project" value="TreeGrafter"/>
</dbReference>
<dbReference type="EMBL" id="CP002431">
    <property type="protein sequence ID" value="ADU62031.1"/>
    <property type="molecule type" value="Genomic_DNA"/>
</dbReference>
<dbReference type="eggNOG" id="COG0735">
    <property type="taxonomic scope" value="Bacteria"/>
</dbReference>
<keyword evidence="2" id="KW-0678">Repressor</keyword>
<protein>
    <submittedName>
        <fullName evidence="8">Ferric-uptake regulator</fullName>
    </submittedName>
</protein>
<dbReference type="InterPro" id="IPR002481">
    <property type="entry name" value="FUR"/>
</dbReference>